<feature type="transmembrane region" description="Helical" evidence="5">
    <location>
        <begin position="363"/>
        <end position="381"/>
    </location>
</feature>
<feature type="transmembrane region" description="Helical" evidence="5">
    <location>
        <begin position="197"/>
        <end position="230"/>
    </location>
</feature>
<proteinExistence type="predicted"/>
<gene>
    <name evidence="7" type="ORF">CALK_1552</name>
</gene>
<dbReference type="OrthoDB" id="9806320at2"/>
<feature type="transmembrane region" description="Helical" evidence="5">
    <location>
        <begin position="20"/>
        <end position="39"/>
    </location>
</feature>
<dbReference type="AlphaFoldDB" id="U7D6E6"/>
<protein>
    <recommendedName>
        <fullName evidence="6">O-antigen ligase-related domain-containing protein</fullName>
    </recommendedName>
</protein>
<reference evidence="7 8" key="1">
    <citation type="journal article" date="2013" name="Environ. Microbiol.">
        <title>Genome analysis of Chitinivibrio alkaliphilus gen. nov., sp. nov., a novel extremely haloalkaliphilic anaerobic chitinolytic bacterium from the candidate phylum Termite Group 3.</title>
        <authorList>
            <person name="Sorokin D.Y."/>
            <person name="Gumerov V.M."/>
            <person name="Rakitin A.L."/>
            <person name="Beletsky A.V."/>
            <person name="Damste J.S."/>
            <person name="Muyzer G."/>
            <person name="Mardanov A.V."/>
            <person name="Ravin N.V."/>
        </authorList>
    </citation>
    <scope>NUCLEOTIDE SEQUENCE [LARGE SCALE GENOMIC DNA]</scope>
    <source>
        <strain evidence="7 8">ACht1</strain>
    </source>
</reference>
<feature type="transmembrane region" description="Helical" evidence="5">
    <location>
        <begin position="168"/>
        <end position="185"/>
    </location>
</feature>
<evidence type="ECO:0000256" key="3">
    <source>
        <dbReference type="ARBA" id="ARBA00022989"/>
    </source>
</evidence>
<dbReference type="Proteomes" id="UP000017148">
    <property type="component" value="Unassembled WGS sequence"/>
</dbReference>
<dbReference type="PANTHER" id="PTHR37422">
    <property type="entry name" value="TEICHURONIC ACID BIOSYNTHESIS PROTEIN TUAE"/>
    <property type="match status" value="1"/>
</dbReference>
<dbReference type="PANTHER" id="PTHR37422:SF13">
    <property type="entry name" value="LIPOPOLYSACCHARIDE BIOSYNTHESIS PROTEIN PA4999-RELATED"/>
    <property type="match status" value="1"/>
</dbReference>
<feature type="transmembrane region" description="Helical" evidence="5">
    <location>
        <begin position="236"/>
        <end position="256"/>
    </location>
</feature>
<evidence type="ECO:0000313" key="7">
    <source>
        <dbReference type="EMBL" id="ERP31508.1"/>
    </source>
</evidence>
<evidence type="ECO:0000256" key="2">
    <source>
        <dbReference type="ARBA" id="ARBA00022692"/>
    </source>
</evidence>
<dbReference type="EMBL" id="ASJR01000012">
    <property type="protein sequence ID" value="ERP31508.1"/>
    <property type="molecule type" value="Genomic_DNA"/>
</dbReference>
<evidence type="ECO:0000256" key="4">
    <source>
        <dbReference type="ARBA" id="ARBA00023136"/>
    </source>
</evidence>
<evidence type="ECO:0000259" key="6">
    <source>
        <dbReference type="Pfam" id="PF04932"/>
    </source>
</evidence>
<keyword evidence="4 5" id="KW-0472">Membrane</keyword>
<feature type="transmembrane region" description="Helical" evidence="5">
    <location>
        <begin position="133"/>
        <end position="156"/>
    </location>
</feature>
<dbReference type="GO" id="GO:0016020">
    <property type="term" value="C:membrane"/>
    <property type="evidence" value="ECO:0007669"/>
    <property type="project" value="UniProtKB-SubCell"/>
</dbReference>
<dbReference type="STRING" id="1313304.CALK_1552"/>
<feature type="transmembrane region" description="Helical" evidence="5">
    <location>
        <begin position="45"/>
        <end position="63"/>
    </location>
</feature>
<dbReference type="InterPro" id="IPR007016">
    <property type="entry name" value="O-antigen_ligase-rel_domated"/>
</dbReference>
<dbReference type="Pfam" id="PF04932">
    <property type="entry name" value="Wzy_C"/>
    <property type="match status" value="1"/>
</dbReference>
<evidence type="ECO:0000256" key="1">
    <source>
        <dbReference type="ARBA" id="ARBA00004141"/>
    </source>
</evidence>
<comment type="caution">
    <text evidence="7">The sequence shown here is derived from an EMBL/GenBank/DDBJ whole genome shotgun (WGS) entry which is preliminary data.</text>
</comment>
<feature type="transmembrane region" description="Helical" evidence="5">
    <location>
        <begin position="75"/>
        <end position="93"/>
    </location>
</feature>
<dbReference type="RefSeq" id="WP_022637006.1">
    <property type="nucleotide sequence ID" value="NZ_ASJR01000012.1"/>
</dbReference>
<comment type="subcellular location">
    <subcellularLocation>
        <location evidence="1">Membrane</location>
        <topology evidence="1">Multi-pass membrane protein</topology>
    </subcellularLocation>
</comment>
<feature type="domain" description="O-antigen ligase-related" evidence="6">
    <location>
        <begin position="200"/>
        <end position="339"/>
    </location>
</feature>
<sequence>MEKSSSRFDFFLRCLDVFTLRTLLFFYILISGAISMSLIPREIRMTFHMPVMGVAVFFYLIHLVQNRAVVPLTKYHVLMFAYLTIIFISLVVNRAPLSMIFWGMDYVSDVLIMGFIISLVLRKRDFNRIFSLLTIYALVSVFTGLFDIITGISLPLFRNSGLFADRNLAVRFYTFVSMYQFFTLIRAYENNRVRKRTILILLVILAHVILLMSRGGYAIYGMAMLAVTIISGNKRIFYIVLCILPVFLALVAIMTLQRIQQDRMDIVNYSDLTRVSLMRAGINMIEDNTLFGVGYRRFAELYFKYYDINLPTAQIVHVIHNIYIGMWAEIGIFGLMVYLMLNFGLIHHHLARIRRGYKAKDPHAVLGISLLIFMLHGIIYHSFDNDSSYWIILALSIIYYDPPLKKRVYQPPQKQGELRIHRA</sequence>
<keyword evidence="8" id="KW-1185">Reference proteome</keyword>
<dbReference type="InterPro" id="IPR051533">
    <property type="entry name" value="WaaL-like"/>
</dbReference>
<keyword evidence="3 5" id="KW-1133">Transmembrane helix</keyword>
<evidence type="ECO:0000256" key="5">
    <source>
        <dbReference type="SAM" id="Phobius"/>
    </source>
</evidence>
<keyword evidence="2 5" id="KW-0812">Transmembrane</keyword>
<feature type="transmembrane region" description="Helical" evidence="5">
    <location>
        <begin position="99"/>
        <end position="121"/>
    </location>
</feature>
<evidence type="ECO:0000313" key="8">
    <source>
        <dbReference type="Proteomes" id="UP000017148"/>
    </source>
</evidence>
<name>U7D6E6_9BACT</name>
<accession>U7D6E6</accession>
<organism evidence="7 8">
    <name type="scientific">Chitinivibrio alkaliphilus ACht1</name>
    <dbReference type="NCBI Taxonomy" id="1313304"/>
    <lineage>
        <taxon>Bacteria</taxon>
        <taxon>Pseudomonadati</taxon>
        <taxon>Fibrobacterota</taxon>
        <taxon>Chitinivibrionia</taxon>
        <taxon>Chitinivibrionales</taxon>
        <taxon>Chitinivibrionaceae</taxon>
        <taxon>Chitinivibrio</taxon>
    </lineage>
</organism>
<feature type="transmembrane region" description="Helical" evidence="5">
    <location>
        <begin position="330"/>
        <end position="351"/>
    </location>
</feature>